<feature type="region of interest" description="Disordered" evidence="1">
    <location>
        <begin position="26"/>
        <end position="58"/>
    </location>
</feature>
<proteinExistence type="predicted"/>
<gene>
    <name evidence="3" type="ORF">UTRI_10188</name>
</gene>
<dbReference type="OrthoDB" id="2556419at2759"/>
<dbReference type="Proteomes" id="UP000324022">
    <property type="component" value="Unassembled WGS sequence"/>
</dbReference>
<sequence>MRLFTKLSCGLALAFITALIGPRGCESAGSEDRAGPSSSTGLARASPERSATTNSPPKAYQYINHLDPERIDSLSPFVLKRPKRPFHEGMPIFNTKTDVDEVEQALQDYGSVGIVDPKDRIGFQIDFDFEHRHLGQRLLPNLDKALLLERLPGEVHILAKHFELHPASFKHPISLPAYEDIKHLSLYDGAPIISADSGPNLLSHMVSAAYTKPYAFWYAQDGLPPVLIRPRQAGLARVAQKPESDEITRILTGYKATREKYGEELASILRGHPIPLEGKFQNLRKKRLEPMVLLPGSGRDKLVDALQEHGRFQFDTPGPHGITSYIVEVRNPDAPDKTPMHLEIKPLSRAEEVGESLLSGVARAHPHF</sequence>
<evidence type="ECO:0000256" key="2">
    <source>
        <dbReference type="SAM" id="SignalP"/>
    </source>
</evidence>
<name>A0A5C3EBU4_9BASI</name>
<dbReference type="AlphaFoldDB" id="A0A5C3EBU4"/>
<evidence type="ECO:0008006" key="5">
    <source>
        <dbReference type="Google" id="ProtNLM"/>
    </source>
</evidence>
<dbReference type="EMBL" id="OOIN01000021">
    <property type="protein sequence ID" value="SPO28144.1"/>
    <property type="molecule type" value="Genomic_DNA"/>
</dbReference>
<feature type="signal peptide" evidence="2">
    <location>
        <begin position="1"/>
        <end position="27"/>
    </location>
</feature>
<organism evidence="3 4">
    <name type="scientific">Ustilago trichophora</name>
    <dbReference type="NCBI Taxonomy" id="86804"/>
    <lineage>
        <taxon>Eukaryota</taxon>
        <taxon>Fungi</taxon>
        <taxon>Dikarya</taxon>
        <taxon>Basidiomycota</taxon>
        <taxon>Ustilaginomycotina</taxon>
        <taxon>Ustilaginomycetes</taxon>
        <taxon>Ustilaginales</taxon>
        <taxon>Ustilaginaceae</taxon>
        <taxon>Ustilago</taxon>
    </lineage>
</organism>
<protein>
    <recommendedName>
        <fullName evidence="5">Effector family protein Eff1</fullName>
    </recommendedName>
</protein>
<accession>A0A5C3EBU4</accession>
<evidence type="ECO:0000313" key="3">
    <source>
        <dbReference type="EMBL" id="SPO28144.1"/>
    </source>
</evidence>
<keyword evidence="2" id="KW-0732">Signal</keyword>
<feature type="chain" id="PRO_5022767004" description="Effector family protein Eff1" evidence="2">
    <location>
        <begin position="28"/>
        <end position="368"/>
    </location>
</feature>
<keyword evidence="4" id="KW-1185">Reference proteome</keyword>
<evidence type="ECO:0000256" key="1">
    <source>
        <dbReference type="SAM" id="MobiDB-lite"/>
    </source>
</evidence>
<evidence type="ECO:0000313" key="4">
    <source>
        <dbReference type="Proteomes" id="UP000324022"/>
    </source>
</evidence>
<reference evidence="3 4" key="1">
    <citation type="submission" date="2018-03" db="EMBL/GenBank/DDBJ databases">
        <authorList>
            <person name="Guldener U."/>
        </authorList>
    </citation>
    <scope>NUCLEOTIDE SEQUENCE [LARGE SCALE GENOMIC DNA]</scope>
    <source>
        <strain evidence="3 4">NBRC100155</strain>
    </source>
</reference>